<reference evidence="1 2" key="1">
    <citation type="submission" date="2017-02" db="EMBL/GenBank/DDBJ databases">
        <authorList>
            <person name="Peterson S.W."/>
        </authorList>
    </citation>
    <scope>NUCLEOTIDE SEQUENCE [LARGE SCALE GENOMIC DNA]</scope>
    <source>
        <strain evidence="1 2">M1</strain>
    </source>
</reference>
<dbReference type="OrthoDB" id="1951796at2"/>
<evidence type="ECO:0000313" key="2">
    <source>
        <dbReference type="Proteomes" id="UP000190285"/>
    </source>
</evidence>
<dbReference type="AlphaFoldDB" id="A0A1T5LW33"/>
<keyword evidence="2" id="KW-1185">Reference proteome</keyword>
<evidence type="ECO:0000313" key="1">
    <source>
        <dbReference type="EMBL" id="SKC79788.1"/>
    </source>
</evidence>
<dbReference type="RefSeq" id="WP_079493176.1">
    <property type="nucleotide sequence ID" value="NZ_FUZT01000008.1"/>
</dbReference>
<dbReference type="EMBL" id="FUZT01000008">
    <property type="protein sequence ID" value="SKC79788.1"/>
    <property type="molecule type" value="Genomic_DNA"/>
</dbReference>
<proteinExistence type="predicted"/>
<name>A0A1T5LW33_9FIRM</name>
<sequence>MYEIQDIVEVLEKFIKIFIIKYEYENIGLIKKFRIDSRKNLEYDEVDWCRLFLKKSCFNYCCKILLLRVFEDKGKITSKFNNEGIATWNKLVKNIKDRYDKLYDIAIIDIKNDEEISFLKNVFAESDYDIYQIDKELAEIIAKGLADLDLKDINNSDLKKIFRKIYPLDAREEYRFHEFYKEAPALDYILGLN</sequence>
<organism evidence="1 2">
    <name type="scientific">Maledivibacter halophilus</name>
    <dbReference type="NCBI Taxonomy" id="36842"/>
    <lineage>
        <taxon>Bacteria</taxon>
        <taxon>Bacillati</taxon>
        <taxon>Bacillota</taxon>
        <taxon>Clostridia</taxon>
        <taxon>Peptostreptococcales</taxon>
        <taxon>Caminicellaceae</taxon>
        <taxon>Maledivibacter</taxon>
    </lineage>
</organism>
<accession>A0A1T5LW33</accession>
<dbReference type="Proteomes" id="UP000190285">
    <property type="component" value="Unassembled WGS sequence"/>
</dbReference>
<protein>
    <submittedName>
        <fullName evidence="1">Uncharacterized protein</fullName>
    </submittedName>
</protein>
<dbReference type="STRING" id="36842.SAMN02194393_03361"/>
<gene>
    <name evidence="1" type="ORF">SAMN02194393_03361</name>
</gene>